<dbReference type="GO" id="GO:0005829">
    <property type="term" value="C:cytosol"/>
    <property type="evidence" value="ECO:0007669"/>
    <property type="project" value="TreeGrafter"/>
</dbReference>
<evidence type="ECO:0000256" key="1">
    <source>
        <dbReference type="ARBA" id="ARBA00004123"/>
    </source>
</evidence>
<dbReference type="GO" id="GO:0005634">
    <property type="term" value="C:nucleus"/>
    <property type="evidence" value="ECO:0007669"/>
    <property type="project" value="UniProtKB-SubCell"/>
</dbReference>
<dbReference type="InterPro" id="IPR000182">
    <property type="entry name" value="GNAT_dom"/>
</dbReference>
<dbReference type="SUPFAM" id="SSF55729">
    <property type="entry name" value="Acyl-CoA N-acyltransferases (Nat)"/>
    <property type="match status" value="1"/>
</dbReference>
<dbReference type="Pfam" id="PF10483">
    <property type="entry name" value="Elong_Iki1"/>
    <property type="match status" value="1"/>
</dbReference>
<dbReference type="InterPro" id="IPR019519">
    <property type="entry name" value="Elp5"/>
</dbReference>
<evidence type="ECO:0000256" key="4">
    <source>
        <dbReference type="ARBA" id="ARBA00009567"/>
    </source>
</evidence>
<dbReference type="Gene3D" id="3.40.630.30">
    <property type="match status" value="1"/>
</dbReference>
<evidence type="ECO:0000256" key="2">
    <source>
        <dbReference type="ARBA" id="ARBA00004496"/>
    </source>
</evidence>
<keyword evidence="8" id="KW-0539">Nucleus</keyword>
<dbReference type="EMBL" id="NHYD01002055">
    <property type="protein sequence ID" value="PPQ88614.1"/>
    <property type="molecule type" value="Genomic_DNA"/>
</dbReference>
<dbReference type="PANTHER" id="PTHR15641">
    <property type="entry name" value="ELONGATOR COMPLEX PROTEIN 5"/>
    <property type="match status" value="1"/>
</dbReference>
<evidence type="ECO:0000256" key="8">
    <source>
        <dbReference type="ARBA" id="ARBA00023242"/>
    </source>
</evidence>
<dbReference type="InParanoid" id="A0A409XD26"/>
<keyword evidence="6" id="KW-0963">Cytoplasm</keyword>
<feature type="region of interest" description="Disordered" evidence="9">
    <location>
        <begin position="557"/>
        <end position="576"/>
    </location>
</feature>
<dbReference type="PANTHER" id="PTHR15641:SF1">
    <property type="entry name" value="ELONGATOR COMPLEX PROTEIN 5"/>
    <property type="match status" value="1"/>
</dbReference>
<comment type="pathway">
    <text evidence="3">tRNA modification; 5-methoxycarbonylmethyl-2-thiouridine-tRNA biosynthesis.</text>
</comment>
<dbReference type="STRING" id="93625.A0A409XD26"/>
<dbReference type="OrthoDB" id="2564232at2759"/>
<name>A0A409XD26_PSICY</name>
<feature type="domain" description="N-acetyltransferase" evidence="10">
    <location>
        <begin position="85"/>
        <end position="241"/>
    </location>
</feature>
<gene>
    <name evidence="11" type="ORF">CVT25_010190</name>
</gene>
<evidence type="ECO:0000256" key="7">
    <source>
        <dbReference type="ARBA" id="ARBA00022694"/>
    </source>
</evidence>
<accession>A0A409XD26</accession>
<comment type="subcellular location">
    <subcellularLocation>
        <location evidence="2">Cytoplasm</location>
    </subcellularLocation>
    <subcellularLocation>
        <location evidence="1">Nucleus</location>
    </subcellularLocation>
</comment>
<evidence type="ECO:0000259" key="10">
    <source>
        <dbReference type="PROSITE" id="PS51186"/>
    </source>
</evidence>
<protein>
    <recommendedName>
        <fullName evidence="5">Elongator complex protein 5</fullName>
    </recommendedName>
</protein>
<reference evidence="11 12" key="1">
    <citation type="journal article" date="2018" name="Evol. Lett.">
        <title>Horizontal gene cluster transfer increased hallucinogenic mushroom diversity.</title>
        <authorList>
            <person name="Reynolds H.T."/>
            <person name="Vijayakumar V."/>
            <person name="Gluck-Thaler E."/>
            <person name="Korotkin H.B."/>
            <person name="Matheny P.B."/>
            <person name="Slot J.C."/>
        </authorList>
    </citation>
    <scope>NUCLEOTIDE SEQUENCE [LARGE SCALE GENOMIC DNA]</scope>
    <source>
        <strain evidence="11 12">2631</strain>
    </source>
</reference>
<dbReference type="UniPathway" id="UPA00988"/>
<dbReference type="PROSITE" id="PS51186">
    <property type="entry name" value="GNAT"/>
    <property type="match status" value="1"/>
</dbReference>
<dbReference type="Proteomes" id="UP000283269">
    <property type="component" value="Unassembled WGS sequence"/>
</dbReference>
<dbReference type="GO" id="GO:0033588">
    <property type="term" value="C:elongator holoenzyme complex"/>
    <property type="evidence" value="ECO:0007669"/>
    <property type="project" value="InterPro"/>
</dbReference>
<dbReference type="InterPro" id="IPR027417">
    <property type="entry name" value="P-loop_NTPase"/>
</dbReference>
<dbReference type="GO" id="GO:0000049">
    <property type="term" value="F:tRNA binding"/>
    <property type="evidence" value="ECO:0007669"/>
    <property type="project" value="TreeGrafter"/>
</dbReference>
<comment type="similarity">
    <text evidence="4">Belongs to the ELP5 family.</text>
</comment>
<dbReference type="FunCoup" id="A0A409XD26">
    <property type="interactions" value="86"/>
</dbReference>
<dbReference type="GO" id="GO:0002098">
    <property type="term" value="P:tRNA wobble uridine modification"/>
    <property type="evidence" value="ECO:0007669"/>
    <property type="project" value="InterPro"/>
</dbReference>
<sequence length="576" mass="64043">MAGPVAHIRPYAPEDRKLVQFMVGKANLQALAVANNKTYTHTLTIAIWIALSSVMIHWLNWWPADQHGWMEYLKPLPALASTAVPIMFFVDWINRPFFEELTQEALRQPDLADISKYYSQQPASGLWLLEYGNTFVGLIALDASQPSGKTDKTSKKEEKVPKTALVRHFYVEEPFRAANIQDDLLKYAVDHAFNRDPKLERIEAADSPLIPYLRPCLRSAGFELDHHTKNMALFTSILNDESHRHPLLVLQSSLAQSGLPIVRSILANKSSPRGIDRHTLLFCLLYPPSSLVDAKLSTSLDVYDWTDHVPGYNDVDSQAELLAIVTKAVEDHSRPLNIVVDSVDTLLEDIGSLSETYRCLSKLYVLAKTHPDIRMILHSQSPSTLLPLITQTSFSPSLSHVIVHPTALLAHLATEFLMPPPPISPLPKFWSVFLPVSERVHGTERLVFGSAGQGCGSPSELVIELIVREGSGRKRGVERVLEGWSSALGEPCSLSDLESIKDLMKKQKEPTASDPTQNLSFNLSLTSSQQESRAQVPLPYAHEGIPITSNAQAAIFYDPDSADDIDDDDPDEDLDI</sequence>
<evidence type="ECO:0000256" key="5">
    <source>
        <dbReference type="ARBA" id="ARBA00020264"/>
    </source>
</evidence>
<proteinExistence type="inferred from homology"/>
<feature type="compositionally biased region" description="Acidic residues" evidence="9">
    <location>
        <begin position="560"/>
        <end position="576"/>
    </location>
</feature>
<keyword evidence="7" id="KW-0819">tRNA processing</keyword>
<evidence type="ECO:0000256" key="6">
    <source>
        <dbReference type="ARBA" id="ARBA00022490"/>
    </source>
</evidence>
<evidence type="ECO:0000256" key="9">
    <source>
        <dbReference type="SAM" id="MobiDB-lite"/>
    </source>
</evidence>
<evidence type="ECO:0000256" key="3">
    <source>
        <dbReference type="ARBA" id="ARBA00005043"/>
    </source>
</evidence>
<keyword evidence="12" id="KW-1185">Reference proteome</keyword>
<dbReference type="InterPro" id="IPR016181">
    <property type="entry name" value="Acyl_CoA_acyltransferase"/>
</dbReference>
<dbReference type="AlphaFoldDB" id="A0A409XD26"/>
<comment type="caution">
    <text evidence="11">The sequence shown here is derived from an EMBL/GenBank/DDBJ whole genome shotgun (WGS) entry which is preliminary data.</text>
</comment>
<dbReference type="Gene3D" id="3.40.50.300">
    <property type="entry name" value="P-loop containing nucleotide triphosphate hydrolases"/>
    <property type="match status" value="1"/>
</dbReference>
<dbReference type="GO" id="GO:0016747">
    <property type="term" value="F:acyltransferase activity, transferring groups other than amino-acyl groups"/>
    <property type="evidence" value="ECO:0007669"/>
    <property type="project" value="InterPro"/>
</dbReference>
<evidence type="ECO:0000313" key="11">
    <source>
        <dbReference type="EMBL" id="PPQ88614.1"/>
    </source>
</evidence>
<organism evidence="11 12">
    <name type="scientific">Psilocybe cyanescens</name>
    <dbReference type="NCBI Taxonomy" id="93625"/>
    <lineage>
        <taxon>Eukaryota</taxon>
        <taxon>Fungi</taxon>
        <taxon>Dikarya</taxon>
        <taxon>Basidiomycota</taxon>
        <taxon>Agaricomycotina</taxon>
        <taxon>Agaricomycetes</taxon>
        <taxon>Agaricomycetidae</taxon>
        <taxon>Agaricales</taxon>
        <taxon>Agaricineae</taxon>
        <taxon>Strophariaceae</taxon>
        <taxon>Psilocybe</taxon>
    </lineage>
</organism>
<evidence type="ECO:0000313" key="12">
    <source>
        <dbReference type="Proteomes" id="UP000283269"/>
    </source>
</evidence>